<keyword evidence="4" id="KW-0677">Repeat</keyword>
<proteinExistence type="predicted"/>
<feature type="domain" description="EGF-like" evidence="8">
    <location>
        <begin position="354"/>
        <end position="381"/>
    </location>
</feature>
<dbReference type="InterPro" id="IPR000152">
    <property type="entry name" value="EGF-type_Asp/Asn_hydroxyl_site"/>
</dbReference>
<evidence type="ECO:0000313" key="10">
    <source>
        <dbReference type="Proteomes" id="UP000324897"/>
    </source>
</evidence>
<evidence type="ECO:0000313" key="9">
    <source>
        <dbReference type="EMBL" id="TVU10510.1"/>
    </source>
</evidence>
<accession>A0A5J9TGK5</accession>
<reference evidence="9 10" key="1">
    <citation type="journal article" date="2019" name="Sci. Rep.">
        <title>A high-quality genome of Eragrostis curvula grass provides insights into Poaceae evolution and supports new strategies to enhance forage quality.</title>
        <authorList>
            <person name="Carballo J."/>
            <person name="Santos B.A.C.M."/>
            <person name="Zappacosta D."/>
            <person name="Garbus I."/>
            <person name="Selva J.P."/>
            <person name="Gallo C.A."/>
            <person name="Diaz A."/>
            <person name="Albertini E."/>
            <person name="Caccamo M."/>
            <person name="Echenique V."/>
        </authorList>
    </citation>
    <scope>NUCLEOTIDE SEQUENCE [LARGE SCALE GENOMIC DNA]</scope>
    <source>
        <strain evidence="10">cv. Victoria</strain>
        <tissue evidence="9">Leaf</tissue>
    </source>
</reference>
<evidence type="ECO:0000256" key="6">
    <source>
        <dbReference type="SAM" id="Phobius"/>
    </source>
</evidence>
<feature type="transmembrane region" description="Helical" evidence="6">
    <location>
        <begin position="442"/>
        <end position="463"/>
    </location>
</feature>
<sequence length="548" mass="60932">MPSKSMCASANTVTMATPTWTAGAKLDFITAPDNYRYPNMLIISLYCICPLDIDECRQPPEENRCFGDCINTEGSFQCRCPIGTFGDPTVRGGCLKTANSSAEDALQLAAGMPPIGRPNCDTTCGDVQVPYPFGLGPSRCYLPGFELTCNASYKPPRLLLGNGSSSLQVVGIFLNDSTVRVIHTNTFPGPEQNYFGVVDFPDIGRPYMLSTRNEFILAGCNVEATLHDGTDDDNIISSCVSNCISGVAGNGTHSDNLYCHVHIPPGSKPKKVKFNNRNTTSPDRSFPPLAFIAEEGQIDQWYMIFNRSTANYNAMIKSHQAILKSTVSRHMASQVPLVLRWVVKQHISTSAQTDCRRENGSYICHCKEGFYGNPYIIGGCQDIDECKIPSKRNACFGDCKNLDGSHKCRCPQGTRGDPYKLGGCINILTGEPNRHNLISLQIGLLAASGPTLLLLVLGVCFALRKVQKRRIMLLRQKYFKQNRLRCDRWIEHTLEALKASKKYVEGNMSAEEFEEDNVLMYFPRQSMEQSSRRYSMEHEFAMSARYPR</sequence>
<keyword evidence="6" id="KW-0472">Membrane</keyword>
<organism evidence="9 10">
    <name type="scientific">Eragrostis curvula</name>
    <name type="common">weeping love grass</name>
    <dbReference type="NCBI Taxonomy" id="38414"/>
    <lineage>
        <taxon>Eukaryota</taxon>
        <taxon>Viridiplantae</taxon>
        <taxon>Streptophyta</taxon>
        <taxon>Embryophyta</taxon>
        <taxon>Tracheophyta</taxon>
        <taxon>Spermatophyta</taxon>
        <taxon>Magnoliopsida</taxon>
        <taxon>Liliopsida</taxon>
        <taxon>Poales</taxon>
        <taxon>Poaceae</taxon>
        <taxon>PACMAD clade</taxon>
        <taxon>Chloridoideae</taxon>
        <taxon>Eragrostideae</taxon>
        <taxon>Eragrostidinae</taxon>
        <taxon>Eragrostis</taxon>
    </lineage>
</organism>
<dbReference type="InterPro" id="IPR001881">
    <property type="entry name" value="EGF-like_Ca-bd_dom"/>
</dbReference>
<feature type="domain" description="EGF-like" evidence="8">
    <location>
        <begin position="55"/>
        <end position="95"/>
    </location>
</feature>
<dbReference type="Gramene" id="TVU10510">
    <property type="protein sequence ID" value="TVU10510"/>
    <property type="gene ID" value="EJB05_44046"/>
</dbReference>
<protein>
    <recommendedName>
        <fullName evidence="11">EGF-like domain-containing protein</fullName>
    </recommendedName>
</protein>
<feature type="domain" description="EGF-like" evidence="8">
    <location>
        <begin position="385"/>
        <end position="425"/>
    </location>
</feature>
<dbReference type="GO" id="GO:0030247">
    <property type="term" value="F:polysaccharide binding"/>
    <property type="evidence" value="ECO:0007669"/>
    <property type="project" value="InterPro"/>
</dbReference>
<keyword evidence="6" id="KW-0812">Transmembrane</keyword>
<dbReference type="EMBL" id="RWGY01000039">
    <property type="protein sequence ID" value="TVU10510.1"/>
    <property type="molecule type" value="Genomic_DNA"/>
</dbReference>
<dbReference type="PROSITE" id="PS00010">
    <property type="entry name" value="ASX_HYDROXYL"/>
    <property type="match status" value="1"/>
</dbReference>
<keyword evidence="10" id="KW-1185">Reference proteome</keyword>
<dbReference type="PROSITE" id="PS01187">
    <property type="entry name" value="EGF_CA"/>
    <property type="match status" value="1"/>
</dbReference>
<comment type="subcellular location">
    <subcellularLocation>
        <location evidence="1">Membrane</location>
        <topology evidence="1">Single-pass membrane protein</topology>
    </subcellularLocation>
</comment>
<keyword evidence="5" id="KW-1015">Disulfide bond</keyword>
<keyword evidence="3" id="KW-0732">Signal</keyword>
<dbReference type="SUPFAM" id="SSF57196">
    <property type="entry name" value="EGF/Laminin"/>
    <property type="match status" value="1"/>
</dbReference>
<dbReference type="InterPro" id="IPR025287">
    <property type="entry name" value="WAK_GUB"/>
</dbReference>
<dbReference type="SMART" id="SM00179">
    <property type="entry name" value="EGF_CA"/>
    <property type="match status" value="2"/>
</dbReference>
<dbReference type="OrthoDB" id="667709at2759"/>
<dbReference type="CDD" id="cd00054">
    <property type="entry name" value="EGF_CA"/>
    <property type="match status" value="2"/>
</dbReference>
<dbReference type="GO" id="GO:0016020">
    <property type="term" value="C:membrane"/>
    <property type="evidence" value="ECO:0007669"/>
    <property type="project" value="UniProtKB-SubCell"/>
</dbReference>
<dbReference type="GO" id="GO:0005509">
    <property type="term" value="F:calcium ion binding"/>
    <property type="evidence" value="ECO:0007669"/>
    <property type="project" value="InterPro"/>
</dbReference>
<evidence type="ECO:0000256" key="4">
    <source>
        <dbReference type="ARBA" id="ARBA00022737"/>
    </source>
</evidence>
<evidence type="ECO:0008006" key="11">
    <source>
        <dbReference type="Google" id="ProtNLM"/>
    </source>
</evidence>
<evidence type="ECO:0000256" key="1">
    <source>
        <dbReference type="ARBA" id="ARBA00004167"/>
    </source>
</evidence>
<evidence type="ECO:0000259" key="7">
    <source>
        <dbReference type="SMART" id="SM00179"/>
    </source>
</evidence>
<dbReference type="Pfam" id="PF13947">
    <property type="entry name" value="GUB_WAK_bind"/>
    <property type="match status" value="1"/>
</dbReference>
<feature type="domain" description="EGF-like calcium-binding" evidence="7">
    <location>
        <begin position="52"/>
        <end position="95"/>
    </location>
</feature>
<dbReference type="InterPro" id="IPR000742">
    <property type="entry name" value="EGF"/>
</dbReference>
<dbReference type="Proteomes" id="UP000324897">
    <property type="component" value="Chromosome 3"/>
</dbReference>
<feature type="non-terminal residue" evidence="9">
    <location>
        <position position="1"/>
    </location>
</feature>
<dbReference type="FunFam" id="2.10.25.10:FF:000038">
    <property type="entry name" value="Fibrillin 2"/>
    <property type="match status" value="1"/>
</dbReference>
<gene>
    <name evidence="9" type="ORF">EJB05_44046</name>
</gene>
<name>A0A5J9TGK5_9POAL</name>
<dbReference type="SMART" id="SM00181">
    <property type="entry name" value="EGF"/>
    <property type="match status" value="3"/>
</dbReference>
<dbReference type="InterPro" id="IPR049883">
    <property type="entry name" value="NOTCH1_EGF-like"/>
</dbReference>
<evidence type="ECO:0000259" key="8">
    <source>
        <dbReference type="SMART" id="SM00181"/>
    </source>
</evidence>
<dbReference type="InterPro" id="IPR018097">
    <property type="entry name" value="EGF_Ca-bd_CS"/>
</dbReference>
<keyword evidence="2" id="KW-0245">EGF-like domain</keyword>
<feature type="domain" description="EGF-like calcium-binding" evidence="7">
    <location>
        <begin position="382"/>
        <end position="425"/>
    </location>
</feature>
<dbReference type="Pfam" id="PF07645">
    <property type="entry name" value="EGF_CA"/>
    <property type="match status" value="2"/>
</dbReference>
<comment type="caution">
    <text evidence="9">The sequence shown here is derived from an EMBL/GenBank/DDBJ whole genome shotgun (WGS) entry which is preliminary data.</text>
</comment>
<keyword evidence="6" id="KW-1133">Transmembrane helix</keyword>
<dbReference type="AlphaFoldDB" id="A0A5J9TGK5"/>
<evidence type="ECO:0000256" key="3">
    <source>
        <dbReference type="ARBA" id="ARBA00022729"/>
    </source>
</evidence>
<dbReference type="Gene3D" id="2.10.25.10">
    <property type="entry name" value="Laminin"/>
    <property type="match status" value="2"/>
</dbReference>
<evidence type="ECO:0000256" key="5">
    <source>
        <dbReference type="ARBA" id="ARBA00023157"/>
    </source>
</evidence>
<dbReference type="PANTHER" id="PTHR33491">
    <property type="entry name" value="OSJNBA0016N04.9 PROTEIN"/>
    <property type="match status" value="1"/>
</dbReference>
<evidence type="ECO:0000256" key="2">
    <source>
        <dbReference type="ARBA" id="ARBA00022536"/>
    </source>
</evidence>